<dbReference type="InterPro" id="IPR013321">
    <property type="entry name" value="Arc_rbn_hlx_hlx"/>
</dbReference>
<dbReference type="GO" id="GO:0006355">
    <property type="term" value="P:regulation of DNA-templated transcription"/>
    <property type="evidence" value="ECO:0007669"/>
    <property type="project" value="InterPro"/>
</dbReference>
<name>A0A315EFR8_9BURK</name>
<dbReference type="EMBL" id="NESN01000001">
    <property type="protein sequence ID" value="PUE55668.1"/>
    <property type="molecule type" value="Genomic_DNA"/>
</dbReference>
<comment type="caution">
    <text evidence="1">The sequence shown here is derived from an EMBL/GenBank/DDBJ whole genome shotgun (WGS) entry which is preliminary data.</text>
</comment>
<sequence>MIVRNGTLEKEPVSKASKKVQVKRIQREKLKPTSVALTEDEIRNLKAEAKRRHCARSALIRTAIQQMLGNSSHQLTMSNAQKHMRTEELAEMSNLVMRLAYAAASLEVRITRRRRDHVRLLISETMTCLQRLSGMYKC</sequence>
<accession>A0A315EFR8</accession>
<organism evidence="1 2">
    <name type="scientific">Limnohabitans parvus II-B4</name>
    <dbReference type="NCBI Taxonomy" id="1293052"/>
    <lineage>
        <taxon>Bacteria</taxon>
        <taxon>Pseudomonadati</taxon>
        <taxon>Pseudomonadota</taxon>
        <taxon>Betaproteobacteria</taxon>
        <taxon>Burkholderiales</taxon>
        <taxon>Comamonadaceae</taxon>
        <taxon>Limnohabitans</taxon>
    </lineage>
</organism>
<evidence type="ECO:0000313" key="2">
    <source>
        <dbReference type="Proteomes" id="UP000250790"/>
    </source>
</evidence>
<keyword evidence="2" id="KW-1185">Reference proteome</keyword>
<dbReference type="Proteomes" id="UP000250790">
    <property type="component" value="Unassembled WGS sequence"/>
</dbReference>
<evidence type="ECO:0000313" key="1">
    <source>
        <dbReference type="EMBL" id="PUE55668.1"/>
    </source>
</evidence>
<gene>
    <name evidence="1" type="ORF">B9Z37_03760</name>
</gene>
<dbReference type="AlphaFoldDB" id="A0A315EFR8"/>
<reference evidence="1 2" key="1">
    <citation type="submission" date="2017-04" db="EMBL/GenBank/DDBJ databases">
        <title>Unexpected and diverse lifestyles within the genus Limnohabitans.</title>
        <authorList>
            <person name="Kasalicky V."/>
            <person name="Mehrshad M."/>
            <person name="Andrei S.-A."/>
            <person name="Salcher M."/>
            <person name="Kratochvilova H."/>
            <person name="Simek K."/>
            <person name="Ghai R."/>
        </authorList>
    </citation>
    <scope>NUCLEOTIDE SEQUENCE [LARGE SCALE GENOMIC DNA]</scope>
    <source>
        <strain evidence="1 2">II-B4</strain>
    </source>
</reference>
<dbReference type="Gene3D" id="1.10.1220.10">
    <property type="entry name" value="Met repressor-like"/>
    <property type="match status" value="1"/>
</dbReference>
<evidence type="ECO:0008006" key="3">
    <source>
        <dbReference type="Google" id="ProtNLM"/>
    </source>
</evidence>
<protein>
    <recommendedName>
        <fullName evidence="3">Ribbon-helix-helix protein CopG domain-containing protein</fullName>
    </recommendedName>
</protein>
<proteinExistence type="predicted"/>